<feature type="region of interest" description="Disordered" evidence="1">
    <location>
        <begin position="30"/>
        <end position="66"/>
    </location>
</feature>
<dbReference type="Proteomes" id="UP000008177">
    <property type="component" value="Unplaced contigs"/>
</dbReference>
<dbReference type="InParanoid" id="G2YY31"/>
<dbReference type="AlphaFoldDB" id="G2YY31"/>
<organism evidence="2 3">
    <name type="scientific">Botryotinia fuckeliana (strain T4)</name>
    <name type="common">Noble rot fungus</name>
    <name type="synonym">Botrytis cinerea</name>
    <dbReference type="NCBI Taxonomy" id="999810"/>
    <lineage>
        <taxon>Eukaryota</taxon>
        <taxon>Fungi</taxon>
        <taxon>Dikarya</taxon>
        <taxon>Ascomycota</taxon>
        <taxon>Pezizomycotina</taxon>
        <taxon>Leotiomycetes</taxon>
        <taxon>Helotiales</taxon>
        <taxon>Sclerotiniaceae</taxon>
        <taxon>Botrytis</taxon>
    </lineage>
</organism>
<dbReference type="HOGENOM" id="CLU_2830946_0_0_1"/>
<accession>G2YY31</accession>
<protein>
    <submittedName>
        <fullName evidence="2">Uncharacterized protein</fullName>
    </submittedName>
</protein>
<dbReference type="EMBL" id="FQ790360">
    <property type="protein sequence ID" value="CCD56529.1"/>
    <property type="molecule type" value="Genomic_DNA"/>
</dbReference>
<feature type="compositionally biased region" description="Basic residues" evidence="1">
    <location>
        <begin position="46"/>
        <end position="57"/>
    </location>
</feature>
<sequence>MSRPSASGHPAQDKQNQGVYSFVVAIVCTRNQSKKREPSRPSTHPQKGKKLSRSGQRRRAEFVDLQ</sequence>
<name>G2YY31_BOTF4</name>
<evidence type="ECO:0000256" key="1">
    <source>
        <dbReference type="SAM" id="MobiDB-lite"/>
    </source>
</evidence>
<proteinExistence type="predicted"/>
<evidence type="ECO:0000313" key="2">
    <source>
        <dbReference type="EMBL" id="CCD56529.1"/>
    </source>
</evidence>
<gene>
    <name evidence="2" type="ORF">BofuT4_P146980.1</name>
</gene>
<reference evidence="3" key="1">
    <citation type="journal article" date="2011" name="PLoS Genet.">
        <title>Genomic analysis of the necrotrophic fungal pathogens Sclerotinia sclerotiorum and Botrytis cinerea.</title>
        <authorList>
            <person name="Amselem J."/>
            <person name="Cuomo C.A."/>
            <person name="van Kan J.A."/>
            <person name="Viaud M."/>
            <person name="Benito E.P."/>
            <person name="Couloux A."/>
            <person name="Coutinho P.M."/>
            <person name="de Vries R.P."/>
            <person name="Dyer P.S."/>
            <person name="Fillinger S."/>
            <person name="Fournier E."/>
            <person name="Gout L."/>
            <person name="Hahn M."/>
            <person name="Kohn L."/>
            <person name="Lapalu N."/>
            <person name="Plummer K.M."/>
            <person name="Pradier J.M."/>
            <person name="Quevillon E."/>
            <person name="Sharon A."/>
            <person name="Simon A."/>
            <person name="ten Have A."/>
            <person name="Tudzynski B."/>
            <person name="Tudzynski P."/>
            <person name="Wincker P."/>
            <person name="Andrew M."/>
            <person name="Anthouard V."/>
            <person name="Beever R.E."/>
            <person name="Beffa R."/>
            <person name="Benoit I."/>
            <person name="Bouzid O."/>
            <person name="Brault B."/>
            <person name="Chen Z."/>
            <person name="Choquer M."/>
            <person name="Collemare J."/>
            <person name="Cotton P."/>
            <person name="Danchin E.G."/>
            <person name="Da Silva C."/>
            <person name="Gautier A."/>
            <person name="Giraud C."/>
            <person name="Giraud T."/>
            <person name="Gonzalez C."/>
            <person name="Grossetete S."/>
            <person name="Guldener U."/>
            <person name="Henrissat B."/>
            <person name="Howlett B.J."/>
            <person name="Kodira C."/>
            <person name="Kretschmer M."/>
            <person name="Lappartient A."/>
            <person name="Leroch M."/>
            <person name="Levis C."/>
            <person name="Mauceli E."/>
            <person name="Neuveglise C."/>
            <person name="Oeser B."/>
            <person name="Pearson M."/>
            <person name="Poulain J."/>
            <person name="Poussereau N."/>
            <person name="Quesneville H."/>
            <person name="Rascle C."/>
            <person name="Schumacher J."/>
            <person name="Segurens B."/>
            <person name="Sexton A."/>
            <person name="Silva E."/>
            <person name="Sirven C."/>
            <person name="Soanes D.M."/>
            <person name="Talbot N.J."/>
            <person name="Templeton M."/>
            <person name="Yandava C."/>
            <person name="Yarden O."/>
            <person name="Zeng Q."/>
            <person name="Rollins J.A."/>
            <person name="Lebrun M.H."/>
            <person name="Dickman M."/>
        </authorList>
    </citation>
    <scope>NUCLEOTIDE SEQUENCE [LARGE SCALE GENOMIC DNA]</scope>
    <source>
        <strain evidence="3">T4</strain>
    </source>
</reference>
<evidence type="ECO:0000313" key="3">
    <source>
        <dbReference type="Proteomes" id="UP000008177"/>
    </source>
</evidence>